<proteinExistence type="predicted"/>
<accession>A0A0A9HJW1</accession>
<reference evidence="1" key="2">
    <citation type="journal article" date="2015" name="Data Brief">
        <title>Shoot transcriptome of the giant reed, Arundo donax.</title>
        <authorList>
            <person name="Barrero R.A."/>
            <person name="Guerrero F.D."/>
            <person name="Moolhuijzen P."/>
            <person name="Goolsby J.A."/>
            <person name="Tidwell J."/>
            <person name="Bellgard S.E."/>
            <person name="Bellgard M.I."/>
        </authorList>
    </citation>
    <scope>NUCLEOTIDE SEQUENCE</scope>
    <source>
        <tissue evidence="1">Shoot tissue taken approximately 20 cm above the soil surface</tissue>
    </source>
</reference>
<protein>
    <submittedName>
        <fullName evidence="1">Uncharacterized protein</fullName>
    </submittedName>
</protein>
<evidence type="ECO:0000313" key="1">
    <source>
        <dbReference type="EMBL" id="JAE35121.1"/>
    </source>
</evidence>
<dbReference type="AlphaFoldDB" id="A0A0A9HJW1"/>
<organism evidence="1">
    <name type="scientific">Arundo donax</name>
    <name type="common">Giant reed</name>
    <name type="synonym">Donax arundinaceus</name>
    <dbReference type="NCBI Taxonomy" id="35708"/>
    <lineage>
        <taxon>Eukaryota</taxon>
        <taxon>Viridiplantae</taxon>
        <taxon>Streptophyta</taxon>
        <taxon>Embryophyta</taxon>
        <taxon>Tracheophyta</taxon>
        <taxon>Spermatophyta</taxon>
        <taxon>Magnoliopsida</taxon>
        <taxon>Liliopsida</taxon>
        <taxon>Poales</taxon>
        <taxon>Poaceae</taxon>
        <taxon>PACMAD clade</taxon>
        <taxon>Arundinoideae</taxon>
        <taxon>Arundineae</taxon>
        <taxon>Arundo</taxon>
    </lineage>
</organism>
<name>A0A0A9HJW1_ARUDO</name>
<dbReference type="EMBL" id="GBRH01162775">
    <property type="protein sequence ID" value="JAE35121.1"/>
    <property type="molecule type" value="Transcribed_RNA"/>
</dbReference>
<reference evidence="1" key="1">
    <citation type="submission" date="2014-09" db="EMBL/GenBank/DDBJ databases">
        <authorList>
            <person name="Magalhaes I.L.F."/>
            <person name="Oliveira U."/>
            <person name="Santos F.R."/>
            <person name="Vidigal T.H.D.A."/>
            <person name="Brescovit A.D."/>
            <person name="Santos A.J."/>
        </authorList>
    </citation>
    <scope>NUCLEOTIDE SEQUENCE</scope>
    <source>
        <tissue evidence="1">Shoot tissue taken approximately 20 cm above the soil surface</tissue>
    </source>
</reference>
<sequence length="109" mass="12149">MKWKTMKVKESLIVFCKQSSEPWSTREASKQAPIDFLEIPASAAPFSVPSPILTRVPVGFCSRVEIPIASISYSLSNGRLPCAPIHPPRRRRSPLLWPRCCGCGGRRRA</sequence>